<evidence type="ECO:0000313" key="3">
    <source>
        <dbReference type="Proteomes" id="UP000596079"/>
    </source>
</evidence>
<dbReference type="EMBL" id="CP060811">
    <property type="protein sequence ID" value="QQN87232.1"/>
    <property type="molecule type" value="Genomic_DNA"/>
</dbReference>
<keyword evidence="1" id="KW-0732">Signal</keyword>
<proteinExistence type="predicted"/>
<dbReference type="RefSeq" id="WP_200228839.1">
    <property type="nucleotide sequence ID" value="NZ_CP060811.1"/>
</dbReference>
<protein>
    <recommendedName>
        <fullName evidence="4">Outer membrane protein beta-barrel domain-containing protein</fullName>
    </recommendedName>
</protein>
<reference evidence="2 3" key="1">
    <citation type="submission" date="2020-08" db="EMBL/GenBank/DDBJ databases">
        <title>Emergence of ISAba1-mediated novel tet(X) in Acinetobacter variabilis from a chicken farm.</title>
        <authorList>
            <person name="Peng K."/>
            <person name="Li R."/>
        </authorList>
    </citation>
    <scope>NUCLEOTIDE SEQUENCE [LARGE SCALE GENOMIC DNA]</scope>
    <source>
        <strain evidence="2 3">XM9F202-2</strain>
    </source>
</reference>
<gene>
    <name evidence="2" type="ORF">IAQ69_10145</name>
</gene>
<evidence type="ECO:0000313" key="2">
    <source>
        <dbReference type="EMBL" id="QQN87232.1"/>
    </source>
</evidence>
<accession>A0A7T7WHQ2</accession>
<dbReference type="Gene3D" id="2.40.160.20">
    <property type="match status" value="1"/>
</dbReference>
<feature type="signal peptide" evidence="1">
    <location>
        <begin position="1"/>
        <end position="19"/>
    </location>
</feature>
<evidence type="ECO:0000256" key="1">
    <source>
        <dbReference type="SAM" id="SignalP"/>
    </source>
</evidence>
<dbReference type="AlphaFoldDB" id="A0A7T7WHQ2"/>
<sequence>MKKLLFIGLMIGASSVAGANTPLAIQYGNPAAIDKAVITTTPYYAQENLLSQYSLAFGYAGSKIGSDSFFGTESFDGLFINGEYQSHPTASLWVEYKFQSSDIDYNQVAIGIKNKFLENDQLYSAVSIGLGMSWVDESETDADLGRIDLELDYFTIPVALEVGYKVAPEADLFGSFGYQWMFNRDAKICMNGACVSGKSDDLDLNGVTYQFGFRYYF</sequence>
<name>A0A7T7WHQ2_9GAMM</name>
<feature type="chain" id="PRO_5032458399" description="Outer membrane protein beta-barrel domain-containing protein" evidence="1">
    <location>
        <begin position="20"/>
        <end position="217"/>
    </location>
</feature>
<dbReference type="Proteomes" id="UP000596079">
    <property type="component" value="Chromosome"/>
</dbReference>
<organism evidence="2 3">
    <name type="scientific">Acinetobacter variabilis</name>
    <dbReference type="NCBI Taxonomy" id="70346"/>
    <lineage>
        <taxon>Bacteria</taxon>
        <taxon>Pseudomonadati</taxon>
        <taxon>Pseudomonadota</taxon>
        <taxon>Gammaproteobacteria</taxon>
        <taxon>Moraxellales</taxon>
        <taxon>Moraxellaceae</taxon>
        <taxon>Acinetobacter</taxon>
    </lineage>
</organism>
<evidence type="ECO:0008006" key="4">
    <source>
        <dbReference type="Google" id="ProtNLM"/>
    </source>
</evidence>